<dbReference type="PANTHER" id="PTHR46233">
    <property type="entry name" value="HYDROXYACYLGLUTATHIONE HYDROLASE GLOC"/>
    <property type="match status" value="1"/>
</dbReference>
<keyword evidence="4" id="KW-0862">Zinc</keyword>
<evidence type="ECO:0000256" key="4">
    <source>
        <dbReference type="ARBA" id="ARBA00022833"/>
    </source>
</evidence>
<keyword evidence="2" id="KW-0479">Metal-binding</keyword>
<sequence length="215" mass="23562">MKYQVVPVSAYRTNCALLWCTQSNRAALIDPGGDPELLMQAIEAQGVTLERILLTHGHIDHVGAAMVLADRLGVPVEGPHRDDQFLLEMLPEEARTYGFPMVEAFTPGRYLEEGDRIQVGNLTLEVLHTPGHTPGHLVFHNPQAGIAFVGDLIFAGSVGRTDFEGGNRRDLLHSITTKLWPLGADTEFVPGHGPNSTIARERRLNPYVADNLLQG</sequence>
<dbReference type="Gene3D" id="3.60.15.10">
    <property type="entry name" value="Ribonuclease Z/Hydroxyacylglutathione hydrolase-like"/>
    <property type="match status" value="1"/>
</dbReference>
<gene>
    <name evidence="6" type="ORF">FCL40_12925</name>
</gene>
<dbReference type="PANTHER" id="PTHR46233:SF3">
    <property type="entry name" value="HYDROXYACYLGLUTATHIONE HYDROLASE GLOC"/>
    <property type="match status" value="1"/>
</dbReference>
<dbReference type="InterPro" id="IPR001279">
    <property type="entry name" value="Metallo-B-lactamas"/>
</dbReference>
<proteinExistence type="predicted"/>
<protein>
    <submittedName>
        <fullName evidence="6">MBL fold metallo-hydrolase</fullName>
    </submittedName>
</protein>
<dbReference type="InterPro" id="IPR051453">
    <property type="entry name" value="MBL_Glyoxalase_II"/>
</dbReference>
<name>A0A4U1BBD0_9GAMM</name>
<dbReference type="OrthoDB" id="9784009at2"/>
<feature type="domain" description="Metallo-beta-lactamase" evidence="5">
    <location>
        <begin position="12"/>
        <end position="192"/>
    </location>
</feature>
<keyword evidence="3 6" id="KW-0378">Hydrolase</keyword>
<dbReference type="EMBL" id="SWCI01000008">
    <property type="protein sequence ID" value="TKB48247.1"/>
    <property type="molecule type" value="Genomic_DNA"/>
</dbReference>
<dbReference type="CDD" id="cd07737">
    <property type="entry name" value="YcbL-like_MBL-fold"/>
    <property type="match status" value="1"/>
</dbReference>
<comment type="caution">
    <text evidence="6">The sequence shown here is derived from an EMBL/GenBank/DDBJ whole genome shotgun (WGS) entry which is preliminary data.</text>
</comment>
<evidence type="ECO:0000256" key="2">
    <source>
        <dbReference type="ARBA" id="ARBA00022723"/>
    </source>
</evidence>
<evidence type="ECO:0000313" key="7">
    <source>
        <dbReference type="Proteomes" id="UP000305674"/>
    </source>
</evidence>
<dbReference type="Proteomes" id="UP000305674">
    <property type="component" value="Unassembled WGS sequence"/>
</dbReference>
<dbReference type="SMART" id="SM00849">
    <property type="entry name" value="Lactamase_B"/>
    <property type="match status" value="1"/>
</dbReference>
<dbReference type="GO" id="GO:0046872">
    <property type="term" value="F:metal ion binding"/>
    <property type="evidence" value="ECO:0007669"/>
    <property type="project" value="UniProtKB-KW"/>
</dbReference>
<evidence type="ECO:0000313" key="6">
    <source>
        <dbReference type="EMBL" id="TKB48247.1"/>
    </source>
</evidence>
<keyword evidence="7" id="KW-1185">Reference proteome</keyword>
<comment type="cofactor">
    <cofactor evidence="1">
        <name>Zn(2+)</name>
        <dbReference type="ChEBI" id="CHEBI:29105"/>
    </cofactor>
</comment>
<dbReference type="SUPFAM" id="SSF56281">
    <property type="entry name" value="Metallo-hydrolase/oxidoreductase"/>
    <property type="match status" value="1"/>
</dbReference>
<evidence type="ECO:0000256" key="1">
    <source>
        <dbReference type="ARBA" id="ARBA00001947"/>
    </source>
</evidence>
<accession>A0A4U1BBD0</accession>
<dbReference type="RefSeq" id="WP_136853718.1">
    <property type="nucleotide sequence ID" value="NZ_SWCI01000008.1"/>
</dbReference>
<dbReference type="AlphaFoldDB" id="A0A4U1BBD0"/>
<dbReference type="Pfam" id="PF00753">
    <property type="entry name" value="Lactamase_B"/>
    <property type="match status" value="1"/>
</dbReference>
<dbReference type="GO" id="GO:0016787">
    <property type="term" value="F:hydrolase activity"/>
    <property type="evidence" value="ECO:0007669"/>
    <property type="project" value="UniProtKB-KW"/>
</dbReference>
<evidence type="ECO:0000259" key="5">
    <source>
        <dbReference type="SMART" id="SM00849"/>
    </source>
</evidence>
<dbReference type="InterPro" id="IPR036866">
    <property type="entry name" value="RibonucZ/Hydroxyglut_hydro"/>
</dbReference>
<organism evidence="6 7">
    <name type="scientific">Ferrimonas sediminicola</name>
    <dbReference type="NCBI Taxonomy" id="2569538"/>
    <lineage>
        <taxon>Bacteria</taxon>
        <taxon>Pseudomonadati</taxon>
        <taxon>Pseudomonadota</taxon>
        <taxon>Gammaproteobacteria</taxon>
        <taxon>Alteromonadales</taxon>
        <taxon>Ferrimonadaceae</taxon>
        <taxon>Ferrimonas</taxon>
    </lineage>
</organism>
<evidence type="ECO:0000256" key="3">
    <source>
        <dbReference type="ARBA" id="ARBA00022801"/>
    </source>
</evidence>
<reference evidence="6 7" key="1">
    <citation type="submission" date="2019-04" db="EMBL/GenBank/DDBJ databases">
        <authorList>
            <person name="Hwang J.C."/>
        </authorList>
    </citation>
    <scope>NUCLEOTIDE SEQUENCE [LARGE SCALE GENOMIC DNA]</scope>
    <source>
        <strain evidence="6 7">IMCC35001</strain>
    </source>
</reference>